<dbReference type="GeneID" id="73471442"/>
<feature type="region of interest" description="Disordered" evidence="1">
    <location>
        <begin position="30"/>
        <end position="177"/>
    </location>
</feature>
<dbReference type="RefSeq" id="XP_049262076.1">
    <property type="nucleotide sequence ID" value="XM_049408622.1"/>
</dbReference>
<feature type="compositionally biased region" description="Pro residues" evidence="1">
    <location>
        <begin position="79"/>
        <end position="103"/>
    </location>
</feature>
<reference evidence="2 3" key="1">
    <citation type="journal article" date="2021" name="DNA Res.">
        <title>Genome analysis of Candida subhashii reveals its hybrid nature and dual mitochondrial genome conformations.</title>
        <authorList>
            <person name="Mixao V."/>
            <person name="Hegedusova E."/>
            <person name="Saus E."/>
            <person name="Pryszcz L.P."/>
            <person name="Cillingova A."/>
            <person name="Nosek J."/>
            <person name="Gabaldon T."/>
        </authorList>
    </citation>
    <scope>NUCLEOTIDE SEQUENCE [LARGE SCALE GENOMIC DNA]</scope>
    <source>
        <strain evidence="2 3">CBS 10753</strain>
    </source>
</reference>
<dbReference type="EMBL" id="JAGSYN010000194">
    <property type="protein sequence ID" value="KAG7661843.1"/>
    <property type="molecule type" value="Genomic_DNA"/>
</dbReference>
<gene>
    <name evidence="2" type="ORF">J8A68_004642</name>
</gene>
<dbReference type="AlphaFoldDB" id="A0A8J5QGW9"/>
<evidence type="ECO:0000256" key="1">
    <source>
        <dbReference type="SAM" id="MobiDB-lite"/>
    </source>
</evidence>
<comment type="caution">
    <text evidence="2">The sequence shown here is derived from an EMBL/GenBank/DDBJ whole genome shotgun (WGS) entry which is preliminary data.</text>
</comment>
<keyword evidence="3" id="KW-1185">Reference proteome</keyword>
<feature type="compositionally biased region" description="Low complexity" evidence="1">
    <location>
        <begin position="35"/>
        <end position="45"/>
    </location>
</feature>
<name>A0A8J5QGW9_9ASCO</name>
<feature type="compositionally biased region" description="Polar residues" evidence="1">
    <location>
        <begin position="158"/>
        <end position="169"/>
    </location>
</feature>
<dbReference type="Proteomes" id="UP000694255">
    <property type="component" value="Unassembled WGS sequence"/>
</dbReference>
<protein>
    <submittedName>
        <fullName evidence="2">Uncharacterized protein</fullName>
    </submittedName>
</protein>
<evidence type="ECO:0000313" key="2">
    <source>
        <dbReference type="EMBL" id="KAG7661843.1"/>
    </source>
</evidence>
<evidence type="ECO:0000313" key="3">
    <source>
        <dbReference type="Proteomes" id="UP000694255"/>
    </source>
</evidence>
<accession>A0A8J5QGW9</accession>
<sequence length="177" mass="19944">MLGRNRRRNMLAGAGAITLGAVAANAIINRKSKTQQPVQQAQPVQQQPPPQHHGHHTYYNHGYPPHGQYDQPGYNPYGGHPPPHGHYHQPPPPGHYHQPPPPQGHYQTQHGYPPPHHHSHPHAYHGYYDDDYSPDSKRSPPPVPPRSRKPDFSRDNKQSVSPSVESQHLQAPPRYSL</sequence>
<proteinExistence type="predicted"/>
<feature type="compositionally biased region" description="Basic and acidic residues" evidence="1">
    <location>
        <begin position="148"/>
        <end position="157"/>
    </location>
</feature>
<feature type="compositionally biased region" description="Low complexity" evidence="1">
    <location>
        <begin position="59"/>
        <end position="78"/>
    </location>
</feature>
<organism evidence="2 3">
    <name type="scientific">[Candida] subhashii</name>
    <dbReference type="NCBI Taxonomy" id="561895"/>
    <lineage>
        <taxon>Eukaryota</taxon>
        <taxon>Fungi</taxon>
        <taxon>Dikarya</taxon>
        <taxon>Ascomycota</taxon>
        <taxon>Saccharomycotina</taxon>
        <taxon>Pichiomycetes</taxon>
        <taxon>Debaryomycetaceae</taxon>
        <taxon>Spathaspora</taxon>
    </lineage>
</organism>